<dbReference type="GO" id="GO:0015074">
    <property type="term" value="P:DNA integration"/>
    <property type="evidence" value="ECO:0007669"/>
    <property type="project" value="InterPro"/>
</dbReference>
<dbReference type="InterPro" id="IPR012337">
    <property type="entry name" value="RNaseH-like_sf"/>
</dbReference>
<dbReference type="Pfam" id="PF17921">
    <property type="entry name" value="Integrase_H2C2"/>
    <property type="match status" value="1"/>
</dbReference>
<dbReference type="Ensembl" id="ENSFHET00000030259.1">
    <property type="protein sequence ID" value="ENSFHEP00000034753.1"/>
    <property type="gene ID" value="ENSFHEG00000022628.1"/>
</dbReference>
<dbReference type="PANTHER" id="PTHR47266">
    <property type="entry name" value="ENDONUCLEASE-RELATED"/>
    <property type="match status" value="1"/>
</dbReference>
<dbReference type="InterPro" id="IPR001584">
    <property type="entry name" value="Integrase_cat-core"/>
</dbReference>
<name>A0A3Q2R471_FUNHE</name>
<dbReference type="Gene3D" id="3.30.420.10">
    <property type="entry name" value="Ribonuclease H-like superfamily/Ribonuclease H"/>
    <property type="match status" value="1"/>
</dbReference>
<reference evidence="4" key="1">
    <citation type="submission" date="2025-08" db="UniProtKB">
        <authorList>
            <consortium name="Ensembl"/>
        </authorList>
    </citation>
    <scope>IDENTIFICATION</scope>
</reference>
<dbReference type="Proteomes" id="UP000265000">
    <property type="component" value="Unplaced"/>
</dbReference>
<dbReference type="InterPro" id="IPR041588">
    <property type="entry name" value="Integrase_H2C2"/>
</dbReference>
<keyword evidence="2" id="KW-1133">Transmembrane helix</keyword>
<dbReference type="AlphaFoldDB" id="A0A3Q2R471"/>
<keyword evidence="2" id="KW-0812">Transmembrane</keyword>
<dbReference type="Pfam" id="PF00665">
    <property type="entry name" value="rve"/>
    <property type="match status" value="1"/>
</dbReference>
<dbReference type="InterPro" id="IPR052160">
    <property type="entry name" value="Gypsy_RT_Integrase-like"/>
</dbReference>
<keyword evidence="5" id="KW-1185">Reference proteome</keyword>
<feature type="domain" description="Integrase catalytic" evidence="3">
    <location>
        <begin position="164"/>
        <end position="242"/>
    </location>
</feature>
<proteinExistence type="predicted"/>
<evidence type="ECO:0000259" key="3">
    <source>
        <dbReference type="PROSITE" id="PS50994"/>
    </source>
</evidence>
<dbReference type="SUPFAM" id="SSF53098">
    <property type="entry name" value="Ribonuclease H-like"/>
    <property type="match status" value="1"/>
</dbReference>
<evidence type="ECO:0000313" key="5">
    <source>
        <dbReference type="Proteomes" id="UP000265000"/>
    </source>
</evidence>
<evidence type="ECO:0000313" key="4">
    <source>
        <dbReference type="Ensembl" id="ENSFHEP00000034753.1"/>
    </source>
</evidence>
<accession>A0A3Q2R471</accession>
<evidence type="ECO:0000256" key="1">
    <source>
        <dbReference type="SAM" id="MobiDB-lite"/>
    </source>
</evidence>
<organism evidence="4 5">
    <name type="scientific">Fundulus heteroclitus</name>
    <name type="common">Killifish</name>
    <name type="synonym">Mummichog</name>
    <dbReference type="NCBI Taxonomy" id="8078"/>
    <lineage>
        <taxon>Eukaryota</taxon>
        <taxon>Metazoa</taxon>
        <taxon>Chordata</taxon>
        <taxon>Craniata</taxon>
        <taxon>Vertebrata</taxon>
        <taxon>Euteleostomi</taxon>
        <taxon>Actinopterygii</taxon>
        <taxon>Neopterygii</taxon>
        <taxon>Teleostei</taxon>
        <taxon>Neoteleostei</taxon>
        <taxon>Acanthomorphata</taxon>
        <taxon>Ovalentaria</taxon>
        <taxon>Atherinomorphae</taxon>
        <taxon>Cyprinodontiformes</taxon>
        <taxon>Fundulidae</taxon>
        <taxon>Fundulus</taxon>
    </lineage>
</organism>
<protein>
    <recommendedName>
        <fullName evidence="3">Integrase catalytic domain-containing protein</fullName>
    </recommendedName>
</protein>
<dbReference type="GO" id="GO:0003676">
    <property type="term" value="F:nucleic acid binding"/>
    <property type="evidence" value="ECO:0007669"/>
    <property type="project" value="InterPro"/>
</dbReference>
<feature type="region of interest" description="Disordered" evidence="1">
    <location>
        <begin position="1"/>
        <end position="22"/>
    </location>
</feature>
<reference evidence="4" key="2">
    <citation type="submission" date="2025-09" db="UniProtKB">
        <authorList>
            <consortium name="Ensembl"/>
        </authorList>
    </citation>
    <scope>IDENTIFICATION</scope>
</reference>
<dbReference type="GeneTree" id="ENSGT00940000164419"/>
<feature type="transmembrane region" description="Helical" evidence="2">
    <location>
        <begin position="269"/>
        <end position="288"/>
    </location>
</feature>
<dbReference type="Gene3D" id="1.10.340.70">
    <property type="match status" value="1"/>
</dbReference>
<sequence length="289" mass="33155">MRSSLVSSRPSVSEEPSAPISRGLDKIRGEEDILCAEQTFLKHKKKIKLICYFILPQLGKCSETHVQCRPSERGYILRQLKPELFYVGPSRQFMRLVVLSEKERTSVLMECHNNPGSGNHNRRKATGYYWLTITKDVNDWVKRCHRCQINDPMKTVAPVLHSIKVKEPWEVLGLDLIGPLPETSLGHNYVLTMTDLYTKWVVAEPLRTKTAAEVCSAIISKLYTFGLVRKIITDQGKEFVNQVKCYPSSLLMFVIINCCNKNCNKTHIYRSYIVVLFSNFTCVFLLLFS</sequence>
<keyword evidence="2" id="KW-0472">Membrane</keyword>
<feature type="compositionally biased region" description="Low complexity" evidence="1">
    <location>
        <begin position="1"/>
        <end position="17"/>
    </location>
</feature>
<dbReference type="InterPro" id="IPR036397">
    <property type="entry name" value="RNaseH_sf"/>
</dbReference>
<dbReference type="PROSITE" id="PS50994">
    <property type="entry name" value="INTEGRASE"/>
    <property type="match status" value="1"/>
</dbReference>
<evidence type="ECO:0000256" key="2">
    <source>
        <dbReference type="SAM" id="Phobius"/>
    </source>
</evidence>
<dbReference type="STRING" id="8078.ENSFHEP00000034753"/>